<dbReference type="FunCoup" id="F0ZZD1">
    <property type="interactions" value="743"/>
</dbReference>
<name>F0ZZD1_DICPU</name>
<accession>F0ZZD1</accession>
<dbReference type="AlphaFoldDB" id="F0ZZD1"/>
<sequence>MHVIKNSLQISVSTISQKFCKKESFNLCVRPGIADHLSYEELKEIYDKLTLEDKHVVETIYWELMKKEDSRIDGWEYGKINFFNNLRITARSLHRGGFIELEDKDSLIKIDYTTKLCRTNNSSKTQYFSLGEKYGNNLSIGYCGYVNGMGNTIGWAGRDASIISDTVLDGIDLHCVYLPSYQHSPDGFSPSNDFIGFSMDVARHLSINGGDYSKTACLIAQQWIDYLTDNPDKYFLTIAASDGGTFTCAAVKLMCQYCPHLLSRVSIILLAPGCFLFPNEYIKYDQVMNFVKLEDNLITRLATGSQFIGKHQNIIIVPHNSTSDHPHNFLSYDFAQIVKPYVEQFKKTGKLINDNNNL</sequence>
<dbReference type="EMBL" id="GL871307">
    <property type="protein sequence ID" value="EGC30712.1"/>
    <property type="molecule type" value="Genomic_DNA"/>
</dbReference>
<dbReference type="InParanoid" id="F0ZZD1"/>
<dbReference type="RefSeq" id="XP_003292775.1">
    <property type="nucleotide sequence ID" value="XM_003292727.1"/>
</dbReference>
<gene>
    <name evidence="1" type="ORF">DICPUDRAFT_83380</name>
</gene>
<proteinExistence type="predicted"/>
<dbReference type="OrthoDB" id="17873at2759"/>
<dbReference type="GeneID" id="10508870"/>
<protein>
    <submittedName>
        <fullName evidence="1">Uncharacterized protein</fullName>
    </submittedName>
</protein>
<dbReference type="OMA" id="LHCVYLP"/>
<dbReference type="VEuPathDB" id="AmoebaDB:DICPUDRAFT_83380"/>
<evidence type="ECO:0000313" key="1">
    <source>
        <dbReference type="EMBL" id="EGC30712.1"/>
    </source>
</evidence>
<dbReference type="eggNOG" id="ENOG502RCWC">
    <property type="taxonomic scope" value="Eukaryota"/>
</dbReference>
<organism evidence="1 2">
    <name type="scientific">Dictyostelium purpureum</name>
    <name type="common">Slime mold</name>
    <dbReference type="NCBI Taxonomy" id="5786"/>
    <lineage>
        <taxon>Eukaryota</taxon>
        <taxon>Amoebozoa</taxon>
        <taxon>Evosea</taxon>
        <taxon>Eumycetozoa</taxon>
        <taxon>Dictyostelia</taxon>
        <taxon>Dictyosteliales</taxon>
        <taxon>Dictyosteliaceae</taxon>
        <taxon>Dictyostelium</taxon>
    </lineage>
</organism>
<dbReference type="KEGG" id="dpp:DICPUDRAFT_83380"/>
<dbReference type="Proteomes" id="UP000001064">
    <property type="component" value="Unassembled WGS sequence"/>
</dbReference>
<evidence type="ECO:0000313" key="2">
    <source>
        <dbReference type="Proteomes" id="UP000001064"/>
    </source>
</evidence>
<reference evidence="2" key="1">
    <citation type="journal article" date="2011" name="Genome Biol.">
        <title>Comparative genomics of the social amoebae Dictyostelium discoideum and Dictyostelium purpureum.</title>
        <authorList>
            <consortium name="US DOE Joint Genome Institute (JGI-PGF)"/>
            <person name="Sucgang R."/>
            <person name="Kuo A."/>
            <person name="Tian X."/>
            <person name="Salerno W."/>
            <person name="Parikh A."/>
            <person name="Feasley C.L."/>
            <person name="Dalin E."/>
            <person name="Tu H."/>
            <person name="Huang E."/>
            <person name="Barry K."/>
            <person name="Lindquist E."/>
            <person name="Shapiro H."/>
            <person name="Bruce D."/>
            <person name="Schmutz J."/>
            <person name="Salamov A."/>
            <person name="Fey P."/>
            <person name="Gaudet P."/>
            <person name="Anjard C."/>
            <person name="Babu M.M."/>
            <person name="Basu S."/>
            <person name="Bushmanova Y."/>
            <person name="van der Wel H."/>
            <person name="Katoh-Kurasawa M."/>
            <person name="Dinh C."/>
            <person name="Coutinho P.M."/>
            <person name="Saito T."/>
            <person name="Elias M."/>
            <person name="Schaap P."/>
            <person name="Kay R.R."/>
            <person name="Henrissat B."/>
            <person name="Eichinger L."/>
            <person name="Rivero F."/>
            <person name="Putnam N.H."/>
            <person name="West C.M."/>
            <person name="Loomis W.F."/>
            <person name="Chisholm R.L."/>
            <person name="Shaulsky G."/>
            <person name="Strassmann J.E."/>
            <person name="Queller D.C."/>
            <person name="Kuspa A."/>
            <person name="Grigoriev I.V."/>
        </authorList>
    </citation>
    <scope>NUCLEOTIDE SEQUENCE [LARGE SCALE GENOMIC DNA]</scope>
    <source>
        <strain evidence="2">QSDP1</strain>
    </source>
</reference>
<keyword evidence="2" id="KW-1185">Reference proteome</keyword>